<dbReference type="InterPro" id="IPR002577">
    <property type="entry name" value="HTH_HxlR"/>
</dbReference>
<dbReference type="PANTHER" id="PTHR33204:SF37">
    <property type="entry name" value="HTH-TYPE TRANSCRIPTIONAL REGULATOR YODB"/>
    <property type="match status" value="1"/>
</dbReference>
<dbReference type="Pfam" id="PF01638">
    <property type="entry name" value="HxlR"/>
    <property type="match status" value="1"/>
</dbReference>
<sequence>MRKPGRASGNVFSATCPSRTALELVSSKWALLIVPMLVDGPVRNNDLLRRIEGVSQKMLTQTLRELERNGLVVRTDHLTVPPHVEYHLSPLGRSLSEALIALDRWAEQHHDHLRYAREKFDQG</sequence>
<keyword evidence="2" id="KW-0238">DNA-binding</keyword>
<dbReference type="AlphaFoldDB" id="A0A069PU68"/>
<dbReference type="Gene3D" id="1.10.10.10">
    <property type="entry name" value="Winged helix-like DNA-binding domain superfamily/Winged helix DNA-binding domain"/>
    <property type="match status" value="1"/>
</dbReference>
<dbReference type="STRING" id="60547.GCA_000751215_04208"/>
<evidence type="ECO:0000256" key="3">
    <source>
        <dbReference type="ARBA" id="ARBA00023163"/>
    </source>
</evidence>
<dbReference type="GO" id="GO:0003677">
    <property type="term" value="F:DNA binding"/>
    <property type="evidence" value="ECO:0007669"/>
    <property type="project" value="UniProtKB-KW"/>
</dbReference>
<dbReference type="PANTHER" id="PTHR33204">
    <property type="entry name" value="TRANSCRIPTIONAL REGULATOR, MARR FAMILY"/>
    <property type="match status" value="1"/>
</dbReference>
<feature type="domain" description="HTH hxlR-type" evidence="4">
    <location>
        <begin position="16"/>
        <end position="114"/>
    </location>
</feature>
<evidence type="ECO:0000256" key="2">
    <source>
        <dbReference type="ARBA" id="ARBA00023125"/>
    </source>
</evidence>
<comment type="caution">
    <text evidence="5">The sequence shown here is derived from an EMBL/GenBank/DDBJ whole genome shotgun (WGS) entry which is preliminary data.</text>
</comment>
<evidence type="ECO:0000259" key="4">
    <source>
        <dbReference type="PROSITE" id="PS51118"/>
    </source>
</evidence>
<dbReference type="SUPFAM" id="SSF46785">
    <property type="entry name" value="Winged helix' DNA-binding domain"/>
    <property type="match status" value="1"/>
</dbReference>
<keyword evidence="3" id="KW-0804">Transcription</keyword>
<evidence type="ECO:0000256" key="1">
    <source>
        <dbReference type="ARBA" id="ARBA00023015"/>
    </source>
</evidence>
<dbReference type="PROSITE" id="PS51118">
    <property type="entry name" value="HTH_HXLR"/>
    <property type="match status" value="1"/>
</dbReference>
<reference evidence="5 6" key="1">
    <citation type="submission" date="2014-03" db="EMBL/GenBank/DDBJ databases">
        <title>Draft Genome Sequences of Four Burkholderia Strains.</title>
        <authorList>
            <person name="Liu X.Y."/>
            <person name="Li C.X."/>
            <person name="Xu J.H."/>
        </authorList>
    </citation>
    <scope>NUCLEOTIDE SEQUENCE [LARGE SCALE GENOMIC DNA]</scope>
    <source>
        <strain evidence="5 6">DSM 50014</strain>
    </source>
</reference>
<organism evidence="5 6">
    <name type="scientific">Caballeronia glathei</name>
    <dbReference type="NCBI Taxonomy" id="60547"/>
    <lineage>
        <taxon>Bacteria</taxon>
        <taxon>Pseudomonadati</taxon>
        <taxon>Pseudomonadota</taxon>
        <taxon>Betaproteobacteria</taxon>
        <taxon>Burkholderiales</taxon>
        <taxon>Burkholderiaceae</taxon>
        <taxon>Caballeronia</taxon>
    </lineage>
</organism>
<dbReference type="EMBL" id="JFHC01000003">
    <property type="protein sequence ID" value="KDR44095.1"/>
    <property type="molecule type" value="Genomic_DNA"/>
</dbReference>
<keyword evidence="6" id="KW-1185">Reference proteome</keyword>
<dbReference type="InterPro" id="IPR036390">
    <property type="entry name" value="WH_DNA-bd_sf"/>
</dbReference>
<evidence type="ECO:0000313" key="5">
    <source>
        <dbReference type="EMBL" id="KDR44095.1"/>
    </source>
</evidence>
<protein>
    <submittedName>
        <fullName evidence="5">PadR family transcriptional regulator</fullName>
    </submittedName>
</protein>
<name>A0A069PU68_9BURK</name>
<accession>A0A069PU68</accession>
<dbReference type="Proteomes" id="UP000027466">
    <property type="component" value="Unassembled WGS sequence"/>
</dbReference>
<proteinExistence type="predicted"/>
<dbReference type="InterPro" id="IPR036388">
    <property type="entry name" value="WH-like_DNA-bd_sf"/>
</dbReference>
<keyword evidence="1" id="KW-0805">Transcription regulation</keyword>
<evidence type="ECO:0000313" key="6">
    <source>
        <dbReference type="Proteomes" id="UP000027466"/>
    </source>
</evidence>
<gene>
    <name evidence="5" type="ORF">BG61_18650</name>
</gene>